<keyword evidence="12" id="KW-1185">Reference proteome</keyword>
<accession>A0AA86VHT4</accession>
<dbReference type="EMBL" id="OY731401">
    <property type="protein sequence ID" value="CAJ1946627.1"/>
    <property type="molecule type" value="Genomic_DNA"/>
</dbReference>
<feature type="domain" description="BIG2" evidence="10">
    <location>
        <begin position="500"/>
        <end position="576"/>
    </location>
</feature>
<dbReference type="Pfam" id="PF22962">
    <property type="entry name" value="Ig_NUP210_7th"/>
    <property type="match status" value="1"/>
</dbReference>
<dbReference type="Proteomes" id="UP001189624">
    <property type="component" value="Chromosome 4"/>
</dbReference>
<keyword evidence="8" id="KW-0539">Nucleus</keyword>
<evidence type="ECO:0000256" key="7">
    <source>
        <dbReference type="ARBA" id="ARBA00023180"/>
    </source>
</evidence>
<feature type="domain" description="BIG2" evidence="10">
    <location>
        <begin position="1256"/>
        <end position="1333"/>
    </location>
</feature>
<evidence type="ECO:0000256" key="6">
    <source>
        <dbReference type="ARBA" id="ARBA00023136"/>
    </source>
</evidence>
<comment type="similarity">
    <text evidence="2">Belongs to the NUP210 family.</text>
</comment>
<organism evidence="11 12">
    <name type="scientific">Sphenostylis stenocarpa</name>
    <dbReference type="NCBI Taxonomy" id="92480"/>
    <lineage>
        <taxon>Eukaryota</taxon>
        <taxon>Viridiplantae</taxon>
        <taxon>Streptophyta</taxon>
        <taxon>Embryophyta</taxon>
        <taxon>Tracheophyta</taxon>
        <taxon>Spermatophyta</taxon>
        <taxon>Magnoliopsida</taxon>
        <taxon>eudicotyledons</taxon>
        <taxon>Gunneridae</taxon>
        <taxon>Pentapetalae</taxon>
        <taxon>rosids</taxon>
        <taxon>fabids</taxon>
        <taxon>Fabales</taxon>
        <taxon>Fabaceae</taxon>
        <taxon>Papilionoideae</taxon>
        <taxon>50 kb inversion clade</taxon>
        <taxon>NPAAA clade</taxon>
        <taxon>indigoferoid/millettioid clade</taxon>
        <taxon>Phaseoleae</taxon>
        <taxon>Sphenostylis</taxon>
    </lineage>
</organism>
<keyword evidence="7" id="KW-0325">Glycoprotein</keyword>
<dbReference type="PANTHER" id="PTHR23019">
    <property type="entry name" value="NUCLEAR PORE MEMBRANE GLYCOPROTEIN GP210-RELATED"/>
    <property type="match status" value="1"/>
</dbReference>
<keyword evidence="4 9" id="KW-0732">Signal</keyword>
<dbReference type="Gene3D" id="2.60.40.1080">
    <property type="match status" value="1"/>
</dbReference>
<evidence type="ECO:0000256" key="1">
    <source>
        <dbReference type="ARBA" id="ARBA00004590"/>
    </source>
</evidence>
<dbReference type="InterPro" id="IPR008964">
    <property type="entry name" value="Invasin/intimin_cell_adhesion"/>
</dbReference>
<dbReference type="GO" id="GO:0031965">
    <property type="term" value="C:nuclear membrane"/>
    <property type="evidence" value="ECO:0007669"/>
    <property type="project" value="UniProtKB-SubCell"/>
</dbReference>
<feature type="chain" id="PRO_5041704575" description="BIG2 domain-containing protein" evidence="9">
    <location>
        <begin position="27"/>
        <end position="1339"/>
    </location>
</feature>
<evidence type="ECO:0000259" key="10">
    <source>
        <dbReference type="SMART" id="SM00635"/>
    </source>
</evidence>
<protein>
    <recommendedName>
        <fullName evidence="10">BIG2 domain-containing protein</fullName>
    </recommendedName>
</protein>
<comment type="subcellular location">
    <subcellularLocation>
        <location evidence="1">Nucleus membrane</location>
        <topology evidence="1">Single-pass membrane protein</topology>
    </subcellularLocation>
</comment>
<keyword evidence="3" id="KW-0812">Transmembrane</keyword>
<sequence>MENVTLLLSYLVMLMVMVVVVAPSHAVSSGPHIADVNLLLPPKMTFPVDYRLQGSDGCFQWSWDHHDILSVEPEYNSSSKCSTSARIRSIAPYTGRKETAVYAADLQSGIVIRCKVFIDNISRIQIFHNSIKLDLEGLATLRVRAFDSEDWEKLLNFPCAAENVFSSLVGLQFMWSLMPEANGLPHHLVNVPLKDSPLSDCGGLCGDLDIQIKLEDNGVFSDLFVVKGIEIGHEIVSVRLLEPQLKNLADEIVLTVAEAMSLDPPSPVLVLVGAVIPYTLKVIRGSVPQVVTLPSPHHQWSVSNASVAQVDSITGLAYAWNLGITTVIVEDTRIAGHVQVSSLNVVLPVSLCLYISPLSSSGDPVDGVKSIPLTTRWYVVSGHQYLIQIKVFAQDHDAQEIYITEAVIPHSCPIPRLPQNDDVKVYDNDSDQYWKTFWVSNDIAVKRSWRNSKILKAYSPGLGKLTASLTYPGGVDDKKEIIKAVQEVMVCEQVKFTLDNESGIIFLPWSPGVYQEVELKAIGGCAKTVNDFRWLSSDSSTVSVSAFGIVQAKKPGKATIKVLSVYDSLNYDEVMLMCDYWSNMLNVAICWVEKRIVGDFGSHLLWGIQVEAALRQARDIPRGVFCWILYVPFVLVEVSIPASMVMLHNFPVETVVGSHLQAAVTMKTANGSFFYVCDAFNSLIKWKGGSESFVIVNATQELLYYKTEPNTQLRPSDDGFPCSRTYVFASNPGQAVIHAIFSKDDHHYSHSPVVLKASLRIVAYLPLIVHQAGDGNQFGGYWLDLAQTENDKQSHGLEELYLVPGTSLDIVLIGGPERWGKGIGFIENVTVLDEENALAEDGVLVHRVSGSYRNLYGILCQKLGNFLQMTQKLHFKRGNLVGDDHPLPSVAEVWLSVMCSIPSSIVLVADEPGHQLHNSSDFYPSSELCFSVNEHRIIKAAALAERSLGRLRDTAVIVANGRTIRVSAVGISDLGEAYANSSSLSLRWELSSCDGLAYWEYSLDIVKSNSWERFLVLQNESGVCTVRATVTDFAGNFGDDTFHWFTKTKNVLTDAIHLQLVSTLRVDPEFNLIYLNPNAKVNLSIIGGSCFLEAVTNDSQVVEVIQPPAGFECLQLILSPKGLGTANLSIYDIGITPPQRASALVQVADIEWIKIISGKEISLMEGSLQTIDLLAGSNGGNSFDASQFFYMNLHVHVEDSIIELVDNDDFSSLVGGHVNAPSFKIKARHLGITTLYVSATQHLGHVIQSQAIKVEVYAAPKIHPNNIFLLPGASYVLTMEGGPTLGVHVEYEIENDKIASIDRYSGRLSASSIGNTKYSLTELIPITEDTICIYADQIY</sequence>
<evidence type="ECO:0000256" key="3">
    <source>
        <dbReference type="ARBA" id="ARBA00022692"/>
    </source>
</evidence>
<evidence type="ECO:0000313" key="11">
    <source>
        <dbReference type="EMBL" id="CAJ1946627.1"/>
    </source>
</evidence>
<evidence type="ECO:0000256" key="4">
    <source>
        <dbReference type="ARBA" id="ARBA00022729"/>
    </source>
</evidence>
<dbReference type="InterPro" id="IPR003343">
    <property type="entry name" value="Big_2"/>
</dbReference>
<dbReference type="SUPFAM" id="SSF49373">
    <property type="entry name" value="Invasin/intimin cell-adhesion fragments"/>
    <property type="match status" value="1"/>
</dbReference>
<dbReference type="PANTHER" id="PTHR23019:SF0">
    <property type="entry name" value="NUCLEAR PORE MEMBRANE GLYCOPROTEIN 210"/>
    <property type="match status" value="1"/>
</dbReference>
<name>A0AA86VHT4_9FABA</name>
<evidence type="ECO:0000256" key="5">
    <source>
        <dbReference type="ARBA" id="ARBA00022989"/>
    </source>
</evidence>
<dbReference type="InterPro" id="IPR055099">
    <property type="entry name" value="Ig_NUP210_7th"/>
</dbReference>
<dbReference type="Pfam" id="PF22967">
    <property type="entry name" value="Ig_NUP210_1st"/>
    <property type="match status" value="1"/>
</dbReference>
<keyword evidence="6" id="KW-0472">Membrane</keyword>
<reference evidence="11" key="1">
    <citation type="submission" date="2023-10" db="EMBL/GenBank/DDBJ databases">
        <authorList>
            <person name="Domelevo Entfellner J.-B."/>
        </authorList>
    </citation>
    <scope>NUCLEOTIDE SEQUENCE</scope>
</reference>
<gene>
    <name evidence="11" type="ORF">AYBTSS11_LOCUS12234</name>
</gene>
<evidence type="ECO:0000256" key="8">
    <source>
        <dbReference type="ARBA" id="ARBA00023242"/>
    </source>
</evidence>
<feature type="signal peptide" evidence="9">
    <location>
        <begin position="1"/>
        <end position="26"/>
    </location>
</feature>
<dbReference type="InterPro" id="IPR045197">
    <property type="entry name" value="NUP210-like"/>
</dbReference>
<keyword evidence="5" id="KW-1133">Transmembrane helix</keyword>
<evidence type="ECO:0000256" key="2">
    <source>
        <dbReference type="ARBA" id="ARBA00007313"/>
    </source>
</evidence>
<dbReference type="SMART" id="SM00635">
    <property type="entry name" value="BID_2"/>
    <property type="match status" value="2"/>
</dbReference>
<evidence type="ECO:0000256" key="9">
    <source>
        <dbReference type="SAM" id="SignalP"/>
    </source>
</evidence>
<dbReference type="Pfam" id="PF02368">
    <property type="entry name" value="Big_2"/>
    <property type="match status" value="2"/>
</dbReference>
<dbReference type="Gramene" id="rna-AYBTSS11_LOCUS12234">
    <property type="protein sequence ID" value="CAJ1946627.1"/>
    <property type="gene ID" value="gene-AYBTSS11_LOCUS12234"/>
</dbReference>
<evidence type="ECO:0000313" key="12">
    <source>
        <dbReference type="Proteomes" id="UP001189624"/>
    </source>
</evidence>
<dbReference type="InterPro" id="IPR055096">
    <property type="entry name" value="Ig_NUP210_1st"/>
</dbReference>
<proteinExistence type="inferred from homology"/>